<feature type="region of interest" description="Disordered" evidence="1">
    <location>
        <begin position="1"/>
        <end position="25"/>
    </location>
</feature>
<dbReference type="InterPro" id="IPR018490">
    <property type="entry name" value="cNMP-bd_dom_sf"/>
</dbReference>
<feature type="compositionally biased region" description="Basic and acidic residues" evidence="1">
    <location>
        <begin position="694"/>
        <end position="719"/>
    </location>
</feature>
<dbReference type="AlphaFoldDB" id="A0A0S4JCY4"/>
<feature type="domain" description="Cyclic nucleotide-binding" evidence="2">
    <location>
        <begin position="512"/>
        <end position="548"/>
    </location>
</feature>
<evidence type="ECO:0000256" key="1">
    <source>
        <dbReference type="SAM" id="MobiDB-lite"/>
    </source>
</evidence>
<accession>A0A0S4JCY4</accession>
<dbReference type="CDD" id="cd00038">
    <property type="entry name" value="CAP_ED"/>
    <property type="match status" value="1"/>
</dbReference>
<dbReference type="Proteomes" id="UP000051952">
    <property type="component" value="Unassembled WGS sequence"/>
</dbReference>
<dbReference type="EMBL" id="CYKH01001734">
    <property type="protein sequence ID" value="CUG89407.1"/>
    <property type="molecule type" value="Genomic_DNA"/>
</dbReference>
<dbReference type="Gene3D" id="2.60.120.10">
    <property type="entry name" value="Jelly Rolls"/>
    <property type="match status" value="3"/>
</dbReference>
<feature type="compositionally biased region" description="Polar residues" evidence="1">
    <location>
        <begin position="657"/>
        <end position="679"/>
    </location>
</feature>
<dbReference type="VEuPathDB" id="TriTrypDB:BSAL_20895"/>
<feature type="region of interest" description="Disordered" evidence="1">
    <location>
        <begin position="840"/>
        <end position="886"/>
    </location>
</feature>
<dbReference type="InterPro" id="IPR000595">
    <property type="entry name" value="cNMP-bd_dom"/>
</dbReference>
<feature type="compositionally biased region" description="Polar residues" evidence="1">
    <location>
        <begin position="840"/>
        <end position="856"/>
    </location>
</feature>
<dbReference type="SUPFAM" id="SSF51206">
    <property type="entry name" value="cAMP-binding domain-like"/>
    <property type="match status" value="3"/>
</dbReference>
<gene>
    <name evidence="3" type="ORF">BSAL_20895</name>
</gene>
<organism evidence="3 4">
    <name type="scientific">Bodo saltans</name>
    <name type="common">Flagellated protozoan</name>
    <dbReference type="NCBI Taxonomy" id="75058"/>
    <lineage>
        <taxon>Eukaryota</taxon>
        <taxon>Discoba</taxon>
        <taxon>Euglenozoa</taxon>
        <taxon>Kinetoplastea</taxon>
        <taxon>Metakinetoplastina</taxon>
        <taxon>Eubodonida</taxon>
        <taxon>Bodonidae</taxon>
        <taxon>Bodo</taxon>
    </lineage>
</organism>
<evidence type="ECO:0000259" key="2">
    <source>
        <dbReference type="PROSITE" id="PS50042"/>
    </source>
</evidence>
<feature type="region of interest" description="Disordered" evidence="1">
    <location>
        <begin position="640"/>
        <end position="720"/>
    </location>
</feature>
<dbReference type="PROSITE" id="PS00888">
    <property type="entry name" value="CNMP_BINDING_1"/>
    <property type="match status" value="1"/>
</dbReference>
<name>A0A0S4JCY4_BODSA</name>
<proteinExistence type="predicted"/>
<feature type="compositionally biased region" description="Polar residues" evidence="1">
    <location>
        <begin position="782"/>
        <end position="799"/>
    </location>
</feature>
<evidence type="ECO:0000313" key="3">
    <source>
        <dbReference type="EMBL" id="CUG89407.1"/>
    </source>
</evidence>
<feature type="compositionally biased region" description="Basic and acidic residues" evidence="1">
    <location>
        <begin position="876"/>
        <end position="886"/>
    </location>
</feature>
<sequence length="977" mass="107902">MNHYEDDGAPRNVPKLRRKIAPTPKSRAARRLRRAIFATIFSSIMTHKLGELRWGQYVETVDNILLNTVKTNELPSTYLDALATCPLPPGWVTSVLPTELRHQIITYAKNKLVTLLTPVAKRRAHTIQLGPLRDQLIAEGSVFPTDTLLKSLSPMFDAWPPAALAELLQCGTRRAYRAGMWILPPSKVPYWNVNAMLLLHGQVAEVTLSRAGDDGTGLDASFPQPHTRATFSAPAMIGETRCVLATPSTAGYRARTNVLVFEVPFREVLRISDEQHLHGANRDKCKRFISQGRCAQATQSFRLDADMLGAMRFFEAFNPADNHLLAQAAKPRVAFDKDVVIHSSSMVGDIIIVSRGELEVRYSATASLPAGLSSSSNSDSPHPVVLSNVPTRAVTPQPPAVYAASAAAPLYSVVDVLRPQSVFGADYLVFEDRSPFSVVATCVTEYWVISMAALHSAMKNTSQRKVLVESAAHVREHMLTLAKQPKALLSTILADIPHLRVLAEMPEAAHCLDQIVHAATARVFKAGDRVVSAGDDANTFILVQTGRLHHLSITTAPSGGDGSSAIGNTSSTAADSLNMAKKTTVPCSLGSNFLMRGKWPFSLTAARICEAWVLQKQDVWRLLRYSDAPHLLNAVRSAMTSRSTAEHSPHHHHHFSTRLTSRQSKPTSGTREELMSNNDPLDESQDGRRHRPRLACEQRAEVRSQRKVDRDEKAQRVAQDEATQLRRTYRRLAPNISSRVSFVAYEGLHPVRPSAKEAYQAVRRIKSELQRESPIGDKDKQLNATITGGQSPLSPQASMIQRRRSSKSAMVRMERMTVHERVEDELDNQRLKMRRKMEASVSSNDAHLTDMPTQQEGGPITPRRRTISASTAHSIASHERPSAGKAEKNVLKQILAQHDAILAAKRAQADRGSDVSTVAMSNPFSSLEPHAPVPRLAPTGELVYQRPGHQKKELFEAKKYRHHSATSYLSAHAFTDL</sequence>
<reference evidence="4" key="1">
    <citation type="submission" date="2015-09" db="EMBL/GenBank/DDBJ databases">
        <authorList>
            <consortium name="Pathogen Informatics"/>
        </authorList>
    </citation>
    <scope>NUCLEOTIDE SEQUENCE [LARGE SCALE GENOMIC DNA]</scope>
    <source>
        <strain evidence="4">Lake Konstanz</strain>
    </source>
</reference>
<dbReference type="InterPro" id="IPR014710">
    <property type="entry name" value="RmlC-like_jellyroll"/>
</dbReference>
<evidence type="ECO:0000313" key="4">
    <source>
        <dbReference type="Proteomes" id="UP000051952"/>
    </source>
</evidence>
<feature type="region of interest" description="Disordered" evidence="1">
    <location>
        <begin position="779"/>
        <end position="811"/>
    </location>
</feature>
<protein>
    <recommendedName>
        <fullName evidence="2">Cyclic nucleotide-binding domain-containing protein</fullName>
    </recommendedName>
</protein>
<keyword evidence="4" id="KW-1185">Reference proteome</keyword>
<dbReference type="InterPro" id="IPR018488">
    <property type="entry name" value="cNMP-bd_CS"/>
</dbReference>
<dbReference type="PROSITE" id="PS50042">
    <property type="entry name" value="CNMP_BINDING_3"/>
    <property type="match status" value="1"/>
</dbReference>